<proteinExistence type="predicted"/>
<protein>
    <submittedName>
        <fullName evidence="2">Uncharacterized protein</fullName>
    </submittedName>
</protein>
<feature type="compositionally biased region" description="Basic and acidic residues" evidence="1">
    <location>
        <begin position="72"/>
        <end position="83"/>
    </location>
</feature>
<feature type="region of interest" description="Disordered" evidence="1">
    <location>
        <begin position="72"/>
        <end position="98"/>
    </location>
</feature>
<organism evidence="2">
    <name type="scientific">Anopheles atroparvus</name>
    <name type="common">European mosquito</name>
    <dbReference type="NCBI Taxonomy" id="41427"/>
    <lineage>
        <taxon>Eukaryota</taxon>
        <taxon>Metazoa</taxon>
        <taxon>Ecdysozoa</taxon>
        <taxon>Arthropoda</taxon>
        <taxon>Hexapoda</taxon>
        <taxon>Insecta</taxon>
        <taxon>Pterygota</taxon>
        <taxon>Neoptera</taxon>
        <taxon>Endopterygota</taxon>
        <taxon>Diptera</taxon>
        <taxon>Nematocera</taxon>
        <taxon>Culicoidea</taxon>
        <taxon>Culicidae</taxon>
        <taxon>Anophelinae</taxon>
        <taxon>Anopheles</taxon>
    </lineage>
</organism>
<dbReference type="VEuPathDB" id="VectorBase:AATE011734"/>
<dbReference type="AlphaFoldDB" id="A0A182J5G7"/>
<sequence>MSSKKRGKTVTIQLRPPDGAGPSDDQRRGSERPRTSTSHRPPVQPVVTKSRYKIYEIPRKSEFSEYLERIRRDQETRREEARTSVRLSQDVDQGSSRVGESSQKVLQFDRALNDRVLAGGSIVEYRPKRRHPFKELVSEYLRRSTLPKQTIRVYKIPIIQSWEEAIEYSLRRVRENRPDGAPRWKQTRLQWLEELEEANRKLPEPVRRNESEEAIDASICCFPMLGRRRLRQGS</sequence>
<reference evidence="2" key="1">
    <citation type="submission" date="2022-08" db="UniProtKB">
        <authorList>
            <consortium name="EnsemblMetazoa"/>
        </authorList>
    </citation>
    <scope>IDENTIFICATION</scope>
    <source>
        <strain evidence="2">EBRO</strain>
    </source>
</reference>
<feature type="compositionally biased region" description="Basic and acidic residues" evidence="1">
    <location>
        <begin position="24"/>
        <end position="34"/>
    </location>
</feature>
<dbReference type="EnsemblMetazoa" id="AATE011734-RA">
    <property type="protein sequence ID" value="AATE011734-PA.1"/>
    <property type="gene ID" value="AATE011734"/>
</dbReference>
<feature type="compositionally biased region" description="Polar residues" evidence="1">
    <location>
        <begin position="85"/>
        <end position="98"/>
    </location>
</feature>
<evidence type="ECO:0000256" key="1">
    <source>
        <dbReference type="SAM" id="MobiDB-lite"/>
    </source>
</evidence>
<name>A0A182J5G7_ANOAO</name>
<accession>A0A182J5G7</accession>
<feature type="region of interest" description="Disordered" evidence="1">
    <location>
        <begin position="1"/>
        <end position="51"/>
    </location>
</feature>
<evidence type="ECO:0000313" key="2">
    <source>
        <dbReference type="EnsemblMetazoa" id="AATE011734-PA.1"/>
    </source>
</evidence>